<keyword evidence="5" id="KW-1185">Reference proteome</keyword>
<protein>
    <recommendedName>
        <fullName evidence="2">Ubiquitin carboxyl-terminal hydrolase</fullName>
        <ecNumber evidence="2">3.4.19.12</ecNumber>
    </recommendedName>
</protein>
<dbReference type="GeneID" id="116299703"/>
<dbReference type="Proteomes" id="UP000515163">
    <property type="component" value="Unplaced"/>
</dbReference>
<comment type="similarity">
    <text evidence="1 2">Belongs to the MINDY deubiquitinase family. FAM63 subfamily.</text>
</comment>
<organism evidence="5 6">
    <name type="scientific">Actinia tenebrosa</name>
    <name type="common">Australian red waratah sea anemone</name>
    <dbReference type="NCBI Taxonomy" id="6105"/>
    <lineage>
        <taxon>Eukaryota</taxon>
        <taxon>Metazoa</taxon>
        <taxon>Cnidaria</taxon>
        <taxon>Anthozoa</taxon>
        <taxon>Hexacorallia</taxon>
        <taxon>Actiniaria</taxon>
        <taxon>Actiniidae</taxon>
        <taxon>Actinia</taxon>
    </lineage>
</organism>
<evidence type="ECO:0000313" key="6">
    <source>
        <dbReference type="RefSeq" id="XP_031564281.1"/>
    </source>
</evidence>
<keyword evidence="2" id="KW-0645">Protease</keyword>
<dbReference type="EC" id="3.4.19.12" evidence="2"/>
<dbReference type="Pfam" id="PF04424">
    <property type="entry name" value="MINDY_DUB"/>
    <property type="match status" value="1"/>
</dbReference>
<dbReference type="GO" id="GO:0071944">
    <property type="term" value="C:cell periphery"/>
    <property type="evidence" value="ECO:0007669"/>
    <property type="project" value="TreeGrafter"/>
</dbReference>
<feature type="compositionally biased region" description="Polar residues" evidence="3">
    <location>
        <begin position="151"/>
        <end position="165"/>
    </location>
</feature>
<dbReference type="AlphaFoldDB" id="A0A6P8IAP9"/>
<reference evidence="6" key="1">
    <citation type="submission" date="2025-08" db="UniProtKB">
        <authorList>
            <consortium name="RefSeq"/>
        </authorList>
    </citation>
    <scope>IDENTIFICATION</scope>
    <source>
        <tissue evidence="6">Tentacle</tissue>
    </source>
</reference>
<dbReference type="GO" id="GO:0036435">
    <property type="term" value="F:K48-linked polyubiquitin modification-dependent protein binding"/>
    <property type="evidence" value="ECO:0007669"/>
    <property type="project" value="UniProtKB-UniRule"/>
</dbReference>
<dbReference type="GO" id="GO:0140934">
    <property type="term" value="F:histone deubiquitinase activity"/>
    <property type="evidence" value="ECO:0007669"/>
    <property type="project" value="UniProtKB-UniRule"/>
</dbReference>
<evidence type="ECO:0000256" key="2">
    <source>
        <dbReference type="RuleBase" id="RU367139"/>
    </source>
</evidence>
<evidence type="ECO:0000313" key="5">
    <source>
        <dbReference type="Proteomes" id="UP000515163"/>
    </source>
</evidence>
<comment type="function">
    <text evidence="2">Hydrolase that can specifically remove 'Lys-48'-linked conjugated ubiquitin from proteins. Has exodeubiquitinase activity and has a preference for long polyubiquitin chains. May play a regulatory role at the level of protein turnover.</text>
</comment>
<feature type="compositionally biased region" description="Polar residues" evidence="3">
    <location>
        <begin position="544"/>
        <end position="559"/>
    </location>
</feature>
<dbReference type="GO" id="GO:0071108">
    <property type="term" value="P:protein K48-linked deubiquitination"/>
    <property type="evidence" value="ECO:0007669"/>
    <property type="project" value="TreeGrafter"/>
</dbReference>
<dbReference type="OrthoDB" id="10261212at2759"/>
<name>A0A6P8IAP9_ACTTE</name>
<feature type="compositionally biased region" description="Low complexity" evidence="3">
    <location>
        <begin position="88"/>
        <end position="100"/>
    </location>
</feature>
<dbReference type="GO" id="GO:0004843">
    <property type="term" value="F:cysteine-type deubiquitinase activity"/>
    <property type="evidence" value="ECO:0007669"/>
    <property type="project" value="UniProtKB-UniRule"/>
</dbReference>
<dbReference type="GO" id="GO:1990380">
    <property type="term" value="F:K48-linked deubiquitinase activity"/>
    <property type="evidence" value="ECO:0007669"/>
    <property type="project" value="UniProtKB-UniRule"/>
</dbReference>
<sequence length="565" mass="62512">MADVSPREAEEETVVVENVNHSSNSDDAGDGGVKVLEKEGIEETVSADLERTEEEQSSSRSEHNNNVACSSTEEDAGTKPICKEDAVESSPENKSSNEESNLVKQEQNITSEGISDVGSLAIKDENTNREEESSIIEDIRPNSEENELSVDETQVGQKESPSTSTEPEKIQSLYHIKWMKWKGLNTPIITQNENGPCPLIAIMNALVLQRKISIPSMQEIISANQLMEYLGDCIFIQAPETLPEGAQLNYEQNMHDAIGIMSKLQTGLDVNVKFTGVTDFEFTPECVVFDLLNIKLMHGWLVDPQNVEAVKAINSLSYNQLVEKIIASKQDGADSELVSEGIAAETFLNHTATQLTYHGLCELNAQVGDEELCVFFRNNHFNTLFKHKDELFLLVTDQGFLTEDKVMWESLSNVEGDGYFVDANFKTLSTSQPVVPAAAPNIAEQPPPTAGITQEDQDYLVALTLQEEQSRDEARQSSTPPVQQPPHPTGMTTQEWSDMQLAMQLQEEEQRRQQQQQQQQHQARPVGNVTRGQVGAAAPRPNVNAASQPQGTAQQSSNEKICRIL</sequence>
<gene>
    <name evidence="6" type="primary">LOC116299703</name>
</gene>
<dbReference type="GO" id="GO:0005829">
    <property type="term" value="C:cytosol"/>
    <property type="evidence" value="ECO:0007669"/>
    <property type="project" value="TreeGrafter"/>
</dbReference>
<dbReference type="FunCoup" id="A0A6P8IAP9">
    <property type="interactions" value="1427"/>
</dbReference>
<feature type="compositionally biased region" description="Basic and acidic residues" evidence="3">
    <location>
        <begin position="122"/>
        <end position="143"/>
    </location>
</feature>
<feature type="compositionally biased region" description="Polar residues" evidence="3">
    <location>
        <begin position="102"/>
        <end position="113"/>
    </location>
</feature>
<feature type="region of interest" description="Disordered" evidence="3">
    <location>
        <begin position="1"/>
        <end position="168"/>
    </location>
</feature>
<dbReference type="InterPro" id="IPR007518">
    <property type="entry name" value="MINDY"/>
</dbReference>
<feature type="compositionally biased region" description="Low complexity" evidence="3">
    <location>
        <begin position="15"/>
        <end position="25"/>
    </location>
</feature>
<dbReference type="PANTHER" id="PTHR18063:SF6">
    <property type="entry name" value="UBIQUITIN CARBOXYL-TERMINAL HYDROLASE"/>
    <property type="match status" value="1"/>
</dbReference>
<dbReference type="GO" id="GO:0016807">
    <property type="term" value="F:cysteine-type carboxypeptidase activity"/>
    <property type="evidence" value="ECO:0007669"/>
    <property type="project" value="TreeGrafter"/>
</dbReference>
<dbReference type="InterPro" id="IPR033979">
    <property type="entry name" value="MINDY_domain"/>
</dbReference>
<accession>A0A6P8IAP9</accession>
<feature type="region of interest" description="Disordered" evidence="3">
    <location>
        <begin position="505"/>
        <end position="565"/>
    </location>
</feature>
<dbReference type="PANTHER" id="PTHR18063">
    <property type="entry name" value="NF-E2 INDUCIBLE PROTEIN"/>
    <property type="match status" value="1"/>
</dbReference>
<keyword evidence="2" id="KW-0833">Ubl conjugation pathway</keyword>
<dbReference type="KEGG" id="aten:116299703"/>
<comment type="catalytic activity">
    <reaction evidence="2">
        <text>Thiol-dependent hydrolysis of ester, thioester, amide, peptide and isopeptide bonds formed by the C-terminal Gly of ubiquitin (a 76-residue protein attached to proteins as an intracellular targeting signal).</text>
        <dbReference type="EC" id="3.4.19.12"/>
    </reaction>
</comment>
<dbReference type="RefSeq" id="XP_031564281.1">
    <property type="nucleotide sequence ID" value="XM_031708421.1"/>
</dbReference>
<evidence type="ECO:0000259" key="4">
    <source>
        <dbReference type="Pfam" id="PF04424"/>
    </source>
</evidence>
<dbReference type="GO" id="GO:0006508">
    <property type="term" value="P:proteolysis"/>
    <property type="evidence" value="ECO:0007669"/>
    <property type="project" value="UniProtKB-KW"/>
</dbReference>
<evidence type="ECO:0000256" key="1">
    <source>
        <dbReference type="ARBA" id="ARBA00006616"/>
    </source>
</evidence>
<keyword evidence="2" id="KW-0378">Hydrolase</keyword>
<feature type="compositionally biased region" description="Low complexity" evidence="3">
    <location>
        <begin position="513"/>
        <end position="524"/>
    </location>
</feature>
<feature type="region of interest" description="Disordered" evidence="3">
    <location>
        <begin position="468"/>
        <end position="493"/>
    </location>
</feature>
<dbReference type="InParanoid" id="A0A6P8IAP9"/>
<keyword evidence="2" id="KW-0788">Thiol protease</keyword>
<evidence type="ECO:0000256" key="3">
    <source>
        <dbReference type="SAM" id="MobiDB-lite"/>
    </source>
</evidence>
<proteinExistence type="inferred from homology"/>
<feature type="domain" description="MINDY deubiquitinase" evidence="4">
    <location>
        <begin position="173"/>
        <end position="425"/>
    </location>
</feature>